<name>F2EBM1_HORVV</name>
<evidence type="ECO:0000256" key="1">
    <source>
        <dbReference type="SAM" id="MobiDB-lite"/>
    </source>
</evidence>
<protein>
    <submittedName>
        <fullName evidence="2">Predicted protein</fullName>
    </submittedName>
</protein>
<feature type="region of interest" description="Disordered" evidence="1">
    <location>
        <begin position="1"/>
        <end position="31"/>
    </location>
</feature>
<evidence type="ECO:0000313" key="2">
    <source>
        <dbReference type="EMBL" id="BAK04743.1"/>
    </source>
</evidence>
<dbReference type="AlphaFoldDB" id="F2EBM1"/>
<reference evidence="2" key="1">
    <citation type="journal article" date="2011" name="Plant Physiol.">
        <title>Comprehensive sequence analysis of 24,783 barley full-length cDNAs derived from 12 clone libraries.</title>
        <authorList>
            <person name="Matsumoto T."/>
            <person name="Tanaka T."/>
            <person name="Sakai H."/>
            <person name="Amano N."/>
            <person name="Kanamori H."/>
            <person name="Kurita K."/>
            <person name="Kikuta A."/>
            <person name="Kamiya K."/>
            <person name="Yamamoto M."/>
            <person name="Ikawa H."/>
            <person name="Fujii N."/>
            <person name="Hori K."/>
            <person name="Itoh T."/>
            <person name="Sato K."/>
        </authorList>
    </citation>
    <scope>NUCLEOTIDE SEQUENCE</scope>
    <source>
        <tissue evidence="2">Flower</tissue>
    </source>
</reference>
<proteinExistence type="evidence at transcript level"/>
<accession>F2EBM1</accession>
<feature type="region of interest" description="Disordered" evidence="1">
    <location>
        <begin position="65"/>
        <end position="98"/>
    </location>
</feature>
<sequence length="108" mass="11875">MVGDAPAASPAPRSGKRGRNARASHPTAQTPFKFQNPAILIPLALWSSGRAEQMQLVVALRTGRSGRRWPESGHQRRRRTDGVAQARPGGGGSEMRGWRRWALHGETW</sequence>
<organism evidence="2">
    <name type="scientific">Hordeum vulgare subsp. vulgare</name>
    <name type="common">Domesticated barley</name>
    <dbReference type="NCBI Taxonomy" id="112509"/>
    <lineage>
        <taxon>Eukaryota</taxon>
        <taxon>Viridiplantae</taxon>
        <taxon>Streptophyta</taxon>
        <taxon>Embryophyta</taxon>
        <taxon>Tracheophyta</taxon>
        <taxon>Spermatophyta</taxon>
        <taxon>Magnoliopsida</taxon>
        <taxon>Liliopsida</taxon>
        <taxon>Poales</taxon>
        <taxon>Poaceae</taxon>
        <taxon>BOP clade</taxon>
        <taxon>Pooideae</taxon>
        <taxon>Triticodae</taxon>
        <taxon>Triticeae</taxon>
        <taxon>Hordeinae</taxon>
        <taxon>Hordeum</taxon>
    </lineage>
</organism>
<dbReference type="EMBL" id="AK373546">
    <property type="protein sequence ID" value="BAK04743.1"/>
    <property type="molecule type" value="mRNA"/>
</dbReference>